<feature type="non-terminal residue" evidence="1">
    <location>
        <position position="53"/>
    </location>
</feature>
<proteinExistence type="predicted"/>
<dbReference type="EMBL" id="KZ824941">
    <property type="protein sequence ID" value="RAH72888.1"/>
    <property type="molecule type" value="Genomic_DNA"/>
</dbReference>
<protein>
    <submittedName>
        <fullName evidence="1">Uncharacterized protein</fullName>
    </submittedName>
</protein>
<sequence>MSTFHNFMLQAKKARAAINRGKRSDAKKSNSSKHGAVPSSVSLYVGPPLLKID</sequence>
<dbReference type="Proteomes" id="UP000249661">
    <property type="component" value="Unassembled WGS sequence"/>
</dbReference>
<name>A0ACD1HGW7_9EURO</name>
<gene>
    <name evidence="1" type="ORF">BO66DRAFT_389462</name>
</gene>
<evidence type="ECO:0000313" key="2">
    <source>
        <dbReference type="Proteomes" id="UP000249661"/>
    </source>
</evidence>
<accession>A0ACD1HGW7</accession>
<keyword evidence="2" id="KW-1185">Reference proteome</keyword>
<reference evidence="1" key="1">
    <citation type="submission" date="2018-02" db="EMBL/GenBank/DDBJ databases">
        <title>The genomes of Aspergillus section Nigri reveals drivers in fungal speciation.</title>
        <authorList>
            <consortium name="DOE Joint Genome Institute"/>
            <person name="Vesth T.C."/>
            <person name="Nybo J."/>
            <person name="Theobald S."/>
            <person name="Brandl J."/>
            <person name="Frisvad J.C."/>
            <person name="Nielsen K.F."/>
            <person name="Lyhne E.K."/>
            <person name="Kogle M.E."/>
            <person name="Kuo A."/>
            <person name="Riley R."/>
            <person name="Clum A."/>
            <person name="Nolan M."/>
            <person name="Lipzen A."/>
            <person name="Salamov A."/>
            <person name="Henrissat B."/>
            <person name="Wiebenga A."/>
            <person name="De vries R.P."/>
            <person name="Grigoriev I.V."/>
            <person name="Mortensen U.H."/>
            <person name="Andersen M.R."/>
            <person name="Baker S.E."/>
        </authorList>
    </citation>
    <scope>NUCLEOTIDE SEQUENCE</scope>
    <source>
        <strain evidence="1">CBS 121060</strain>
    </source>
</reference>
<organism evidence="1 2">
    <name type="scientific">Aspergillus aculeatinus CBS 121060</name>
    <dbReference type="NCBI Taxonomy" id="1448322"/>
    <lineage>
        <taxon>Eukaryota</taxon>
        <taxon>Fungi</taxon>
        <taxon>Dikarya</taxon>
        <taxon>Ascomycota</taxon>
        <taxon>Pezizomycotina</taxon>
        <taxon>Eurotiomycetes</taxon>
        <taxon>Eurotiomycetidae</taxon>
        <taxon>Eurotiales</taxon>
        <taxon>Aspergillaceae</taxon>
        <taxon>Aspergillus</taxon>
        <taxon>Aspergillus subgen. Circumdati</taxon>
    </lineage>
</organism>
<evidence type="ECO:0000313" key="1">
    <source>
        <dbReference type="EMBL" id="RAH72888.1"/>
    </source>
</evidence>